<evidence type="ECO:0000256" key="1">
    <source>
        <dbReference type="SAM" id="MobiDB-lite"/>
    </source>
</evidence>
<dbReference type="PATRIC" id="fig|502682.8.peg.2204"/>
<evidence type="ECO:0000313" key="3">
    <source>
        <dbReference type="Proteomes" id="UP000053070"/>
    </source>
</evidence>
<comment type="caution">
    <text evidence="2">The sequence shown here is derived from an EMBL/GenBank/DDBJ whole genome shotgun (WGS) entry which is preliminary data.</text>
</comment>
<keyword evidence="3" id="KW-1185">Reference proteome</keyword>
<organism evidence="2 3">
    <name type="scientific">Aurantiacibacter gangjinensis</name>
    <dbReference type="NCBI Taxonomy" id="502682"/>
    <lineage>
        <taxon>Bacteria</taxon>
        <taxon>Pseudomonadati</taxon>
        <taxon>Pseudomonadota</taxon>
        <taxon>Alphaproteobacteria</taxon>
        <taxon>Sphingomonadales</taxon>
        <taxon>Erythrobacteraceae</taxon>
        <taxon>Aurantiacibacter</taxon>
    </lineage>
</organism>
<reference evidence="2 3" key="1">
    <citation type="submission" date="2015-04" db="EMBL/GenBank/DDBJ databases">
        <title>The draft genome sequence of Erythrobacr gangjinensis K7-2.</title>
        <authorList>
            <person name="Zhuang L."/>
            <person name="Liu Y."/>
            <person name="Shao Z."/>
        </authorList>
    </citation>
    <scope>NUCLEOTIDE SEQUENCE [LARGE SCALE GENOMIC DNA]</scope>
    <source>
        <strain evidence="2 3">K7-2</strain>
    </source>
</reference>
<dbReference type="STRING" id="502682.BMF35_a1166"/>
<dbReference type="EMBL" id="LBHC01000002">
    <property type="protein sequence ID" value="KLE31934.1"/>
    <property type="molecule type" value="Genomic_DNA"/>
</dbReference>
<dbReference type="KEGG" id="egn:BMF35_a1166"/>
<name>A0A0G9MMU2_9SPHN</name>
<dbReference type="AlphaFoldDB" id="A0A0G9MMU2"/>
<gene>
    <name evidence="2" type="ORF">AAW01_10845</name>
</gene>
<feature type="compositionally biased region" description="Polar residues" evidence="1">
    <location>
        <begin position="143"/>
        <end position="156"/>
    </location>
</feature>
<sequence>MGGAAIGAAMEPDALREIADVRETLPAARAATATGSLAAQIEGLPDHYAMETPAGRVEVEELAMYGRDHRRWQAHQRYRAHREANPDVEFTAISAEDELQAADIPAGPDQEDTRYAVLDIADQPSSGPAAETLRQDNVEQDQTEPSIRNHAVQQSVDGAKKVSK</sequence>
<evidence type="ECO:0000313" key="2">
    <source>
        <dbReference type="EMBL" id="KLE31934.1"/>
    </source>
</evidence>
<dbReference type="Proteomes" id="UP000053070">
    <property type="component" value="Unassembled WGS sequence"/>
</dbReference>
<proteinExistence type="predicted"/>
<feature type="region of interest" description="Disordered" evidence="1">
    <location>
        <begin position="121"/>
        <end position="164"/>
    </location>
</feature>
<accession>A0A0G9MMU2</accession>
<protein>
    <submittedName>
        <fullName evidence="2">Uncharacterized protein</fullName>
    </submittedName>
</protein>